<keyword evidence="1" id="KW-1185">Reference proteome</keyword>
<dbReference type="Proteomes" id="UP000035680">
    <property type="component" value="Unassembled WGS sequence"/>
</dbReference>
<name>A0A0K0FQS4_STRVS</name>
<reference evidence="2" key="2">
    <citation type="submission" date="2015-08" db="UniProtKB">
        <authorList>
            <consortium name="WormBaseParasite"/>
        </authorList>
    </citation>
    <scope>IDENTIFICATION</scope>
</reference>
<dbReference type="AlphaFoldDB" id="A0A0K0FQS4"/>
<protein>
    <submittedName>
        <fullName evidence="2">Uncharacterized protein</fullName>
    </submittedName>
</protein>
<evidence type="ECO:0000313" key="2">
    <source>
        <dbReference type="WBParaSite" id="SVE_1200400.1"/>
    </source>
</evidence>
<proteinExistence type="predicted"/>
<evidence type="ECO:0000313" key="1">
    <source>
        <dbReference type="Proteomes" id="UP000035680"/>
    </source>
</evidence>
<sequence>MPRSSRRYFEGLRKKKDFEHGILKNMDNGKTYEDAPLLSQKHPVPLQVYYNKYTKKGKKSNNLKSKKVKPWYGIKHKMFYTGETVLSFFHFDWAEMFSRLRHEKCELFKELGVMSFKNPRVPYLPTIYEIDEDIYREF</sequence>
<dbReference type="WBParaSite" id="SVE_1200400.1">
    <property type="protein sequence ID" value="SVE_1200400.1"/>
    <property type="gene ID" value="SVE_1200400"/>
</dbReference>
<accession>A0A0K0FQS4</accession>
<organism evidence="1 2">
    <name type="scientific">Strongyloides venezuelensis</name>
    <name type="common">Threadworm</name>
    <dbReference type="NCBI Taxonomy" id="75913"/>
    <lineage>
        <taxon>Eukaryota</taxon>
        <taxon>Metazoa</taxon>
        <taxon>Ecdysozoa</taxon>
        <taxon>Nematoda</taxon>
        <taxon>Chromadorea</taxon>
        <taxon>Rhabditida</taxon>
        <taxon>Tylenchina</taxon>
        <taxon>Panagrolaimomorpha</taxon>
        <taxon>Strongyloidoidea</taxon>
        <taxon>Strongyloididae</taxon>
        <taxon>Strongyloides</taxon>
    </lineage>
</organism>
<reference evidence="1" key="1">
    <citation type="submission" date="2014-07" db="EMBL/GenBank/DDBJ databases">
        <authorList>
            <person name="Martin A.A"/>
            <person name="De Silva N."/>
        </authorList>
    </citation>
    <scope>NUCLEOTIDE SEQUENCE</scope>
</reference>